<keyword evidence="3" id="KW-1185">Reference proteome</keyword>
<evidence type="ECO:0000313" key="1">
    <source>
        <dbReference type="EMBL" id="MDH4903499.1"/>
    </source>
</evidence>
<name>A0ABT6IVW2_9GAMM</name>
<proteinExistence type="predicted"/>
<dbReference type="RefSeq" id="WP_284718825.1">
    <property type="nucleotide sequence ID" value="NZ_PGFT01000001.1"/>
</dbReference>
<dbReference type="EMBL" id="PGFT01000001">
    <property type="protein sequence ID" value="MDH4905970.1"/>
    <property type="molecule type" value="Genomic_DNA"/>
</dbReference>
<comment type="caution">
    <text evidence="2">The sequence shown here is derived from an EMBL/GenBank/DDBJ whole genome shotgun (WGS) entry which is preliminary data.</text>
</comment>
<evidence type="ECO:0000313" key="2">
    <source>
        <dbReference type="EMBL" id="MDH4905970.1"/>
    </source>
</evidence>
<organism evidence="2 3">
    <name type="scientific">Psychrobacter pocilloporae</name>
    <dbReference type="NCBI Taxonomy" id="1775882"/>
    <lineage>
        <taxon>Bacteria</taxon>
        <taxon>Pseudomonadati</taxon>
        <taxon>Pseudomonadota</taxon>
        <taxon>Gammaproteobacteria</taxon>
        <taxon>Moraxellales</taxon>
        <taxon>Moraxellaceae</taxon>
        <taxon>Psychrobacter</taxon>
    </lineage>
</organism>
<accession>A0ABT6IVW2</accession>
<dbReference type="Proteomes" id="UP001243298">
    <property type="component" value="Unassembled WGS sequence"/>
</dbReference>
<reference evidence="2 3" key="1">
    <citation type="submission" date="2017-11" db="EMBL/GenBank/DDBJ databases">
        <title>Whole genome sequencing of Psychrobacter pocilloporae S6-60T(=JCM 31058T=LMG 29157T).</title>
        <authorList>
            <person name="Das S.K."/>
        </authorList>
    </citation>
    <scope>NUCLEOTIDE SEQUENCE [LARGE SCALE GENOMIC DNA]</scope>
    <source>
        <strain evidence="2 3">S6-60</strain>
    </source>
</reference>
<gene>
    <name evidence="1" type="ORF">CUR83_00060</name>
    <name evidence="2" type="ORF">CUR83_13105</name>
</gene>
<sequence length="407" mass="47179">MIYANNSNYNDGNSAHNYDRLNDNYEIPVEKSGCASMALTATSDNNGAVVEGDNQPSTSLNQEVLNQANAYHQAQQYKFSTDLYFYHAKQNWKNHEDFYKTIGSFNEEDCKSLVFAHNVYLGNLSANIEFDKGAFKSTLISIFKSQPYPIPYFHELMRFKINNQLPDSSLNWIKGDLRSALHIAYLVQGFFYNKTMVGGTELISHISNYLKYEIMHFNYTPLTLPYYANYVVENNLPLIWRIETIKSVYFRNRTDREIKWLKGDDSDQIEWAYNYLSSDKRDHLILQDIFIPSSIEDKYNLILASLDVLSNAKYTYETLTKNIDMSDPTVDLESISEISYRAKIIENMKDAWAKFSTSNKNEDLSEVKIYKKNQDQLDSIMKAKGTTANKVISQIIENEYKKVFNKN</sequence>
<evidence type="ECO:0000313" key="3">
    <source>
        <dbReference type="Proteomes" id="UP001243298"/>
    </source>
</evidence>
<dbReference type="EMBL" id="PGFT01000001">
    <property type="protein sequence ID" value="MDH4903499.1"/>
    <property type="molecule type" value="Genomic_DNA"/>
</dbReference>
<protein>
    <submittedName>
        <fullName evidence="2">Uncharacterized protein</fullName>
    </submittedName>
</protein>